<dbReference type="Pfam" id="PF01797">
    <property type="entry name" value="Y1_Tnp"/>
    <property type="match status" value="1"/>
</dbReference>
<sequence length="275" mass="32786">MMLISGFLFFIFSLNHKKVYNEIKNVVSPTYNKFMPRQLTKLVNDEIYHIVIRAVGDSMIFKNEDDYYRGIFCIYEFNNTDSVQIWRRRRDRITEKKFEKSVVSPTYNKLPVDKRDKMVEVLAFCFMSNHIHLLVKQLKEGGISRFMKKVGGGYANYFNKKYDRKGHLFNQFRAIHIKTDEQLWNVFVYIHANPISIIESGWKENGIKNPEKVTGFLENYKWSSYRDYIGKENFKSVTQRDFILDVLGKEVGCRQVLEDWIKYRKIKDFGDIVLE</sequence>
<organism evidence="2 3">
    <name type="scientific">Candidatus Staskawiczbacteria bacterium RIFCSPLOWO2_12_FULL_37_15</name>
    <dbReference type="NCBI Taxonomy" id="1802218"/>
    <lineage>
        <taxon>Bacteria</taxon>
        <taxon>Candidatus Staskawicziibacteriota</taxon>
    </lineage>
</organism>
<dbReference type="GO" id="GO:0004803">
    <property type="term" value="F:transposase activity"/>
    <property type="evidence" value="ECO:0007669"/>
    <property type="project" value="InterPro"/>
</dbReference>
<accession>A0A1G2IQD1</accession>
<comment type="caution">
    <text evidence="2">The sequence shown here is derived from an EMBL/GenBank/DDBJ whole genome shotgun (WGS) entry which is preliminary data.</text>
</comment>
<dbReference type="AlphaFoldDB" id="A0A1G2IQD1"/>
<evidence type="ECO:0000313" key="2">
    <source>
        <dbReference type="EMBL" id="OGZ77114.1"/>
    </source>
</evidence>
<dbReference type="SMART" id="SM01321">
    <property type="entry name" value="Y1_Tnp"/>
    <property type="match status" value="1"/>
</dbReference>
<protein>
    <recommendedName>
        <fullName evidence="1">Transposase IS200-like domain-containing protein</fullName>
    </recommendedName>
</protein>
<dbReference type="GO" id="GO:0006313">
    <property type="term" value="P:DNA transposition"/>
    <property type="evidence" value="ECO:0007669"/>
    <property type="project" value="InterPro"/>
</dbReference>
<dbReference type="GO" id="GO:0003677">
    <property type="term" value="F:DNA binding"/>
    <property type="evidence" value="ECO:0007669"/>
    <property type="project" value="InterPro"/>
</dbReference>
<dbReference type="Gene3D" id="3.30.70.1290">
    <property type="entry name" value="Transposase IS200-like"/>
    <property type="match status" value="1"/>
</dbReference>
<name>A0A1G2IQD1_9BACT</name>
<evidence type="ECO:0000313" key="3">
    <source>
        <dbReference type="Proteomes" id="UP000178632"/>
    </source>
</evidence>
<gene>
    <name evidence="2" type="ORF">A3G45_02185</name>
</gene>
<reference evidence="2 3" key="1">
    <citation type="journal article" date="2016" name="Nat. Commun.">
        <title>Thousands of microbial genomes shed light on interconnected biogeochemical processes in an aquifer system.</title>
        <authorList>
            <person name="Anantharaman K."/>
            <person name="Brown C.T."/>
            <person name="Hug L.A."/>
            <person name="Sharon I."/>
            <person name="Castelle C.J."/>
            <person name="Probst A.J."/>
            <person name="Thomas B.C."/>
            <person name="Singh A."/>
            <person name="Wilkins M.J."/>
            <person name="Karaoz U."/>
            <person name="Brodie E.L."/>
            <person name="Williams K.H."/>
            <person name="Hubbard S.S."/>
            <person name="Banfield J.F."/>
        </authorList>
    </citation>
    <scope>NUCLEOTIDE SEQUENCE [LARGE SCALE GENOMIC DNA]</scope>
</reference>
<dbReference type="InterPro" id="IPR002686">
    <property type="entry name" value="Transposase_17"/>
</dbReference>
<dbReference type="Proteomes" id="UP000178632">
    <property type="component" value="Unassembled WGS sequence"/>
</dbReference>
<dbReference type="SUPFAM" id="SSF143422">
    <property type="entry name" value="Transposase IS200-like"/>
    <property type="match status" value="1"/>
</dbReference>
<evidence type="ECO:0000259" key="1">
    <source>
        <dbReference type="SMART" id="SM01321"/>
    </source>
</evidence>
<dbReference type="EMBL" id="MHPE01000016">
    <property type="protein sequence ID" value="OGZ77114.1"/>
    <property type="molecule type" value="Genomic_DNA"/>
</dbReference>
<dbReference type="PANTHER" id="PTHR34322:SF2">
    <property type="entry name" value="TRANSPOSASE IS200-LIKE DOMAIN-CONTAINING PROTEIN"/>
    <property type="match status" value="1"/>
</dbReference>
<feature type="domain" description="Transposase IS200-like" evidence="1">
    <location>
        <begin position="43"/>
        <end position="193"/>
    </location>
</feature>
<dbReference type="PANTHER" id="PTHR34322">
    <property type="entry name" value="TRANSPOSASE, Y1_TNP DOMAIN-CONTAINING"/>
    <property type="match status" value="1"/>
</dbReference>
<proteinExistence type="predicted"/>
<dbReference type="InterPro" id="IPR036515">
    <property type="entry name" value="Transposase_17_sf"/>
</dbReference>